<organism evidence="1 2">
    <name type="scientific">Pochonia chlamydosporia 170</name>
    <dbReference type="NCBI Taxonomy" id="1380566"/>
    <lineage>
        <taxon>Eukaryota</taxon>
        <taxon>Fungi</taxon>
        <taxon>Dikarya</taxon>
        <taxon>Ascomycota</taxon>
        <taxon>Pezizomycotina</taxon>
        <taxon>Sordariomycetes</taxon>
        <taxon>Hypocreomycetidae</taxon>
        <taxon>Hypocreales</taxon>
        <taxon>Clavicipitaceae</taxon>
        <taxon>Pochonia</taxon>
    </lineage>
</organism>
<reference evidence="1 2" key="1">
    <citation type="journal article" date="2016" name="PLoS Pathog.">
        <title>Biosynthesis of antibiotic leucinostatins in bio-control fungus Purpureocillium lilacinum and their inhibition on phytophthora revealed by genome mining.</title>
        <authorList>
            <person name="Wang G."/>
            <person name="Liu Z."/>
            <person name="Lin R."/>
            <person name="Li E."/>
            <person name="Mao Z."/>
            <person name="Ling J."/>
            <person name="Yang Y."/>
            <person name="Yin W.B."/>
            <person name="Xie B."/>
        </authorList>
    </citation>
    <scope>NUCLEOTIDE SEQUENCE [LARGE SCALE GENOMIC DNA]</scope>
    <source>
        <strain evidence="1">170</strain>
    </source>
</reference>
<keyword evidence="2" id="KW-1185">Reference proteome</keyword>
<proteinExistence type="predicted"/>
<sequence>MADQPKDNKDFWTTQEKLQLRDYLTVLHSSLRIAGPPPVVFEDTPIAPSTSTGPKEMGRGLLCTNDVYKDNVAVRFRNHINARHDWDAVLEPMMDIDTGDVIVGFPRTLRAVDELEYDDGVRILKALGETEFGEDEDKESIMYRVRRWAAIGPVMDGGKGKGKAEGEADA</sequence>
<dbReference type="KEGG" id="pchm:VFPPC_14754"/>
<name>A0A179EZH3_METCM</name>
<dbReference type="RefSeq" id="XP_018136713.1">
    <property type="nucleotide sequence ID" value="XM_018292522.1"/>
</dbReference>
<dbReference type="AlphaFoldDB" id="A0A179EZH3"/>
<evidence type="ECO:0000313" key="2">
    <source>
        <dbReference type="Proteomes" id="UP000078397"/>
    </source>
</evidence>
<gene>
    <name evidence="1" type="ORF">VFPPC_14754</name>
</gene>
<dbReference type="GeneID" id="28856516"/>
<evidence type="ECO:0000313" key="1">
    <source>
        <dbReference type="EMBL" id="OAQ58586.1"/>
    </source>
</evidence>
<dbReference type="OrthoDB" id="3641511at2759"/>
<protein>
    <submittedName>
        <fullName evidence="1">Uncharacterized protein</fullName>
    </submittedName>
</protein>
<dbReference type="EMBL" id="LSBJ02000010">
    <property type="protein sequence ID" value="OAQ58586.1"/>
    <property type="molecule type" value="Genomic_DNA"/>
</dbReference>
<accession>A0A179EZH3</accession>
<dbReference type="Proteomes" id="UP000078397">
    <property type="component" value="Unassembled WGS sequence"/>
</dbReference>
<comment type="caution">
    <text evidence="1">The sequence shown here is derived from an EMBL/GenBank/DDBJ whole genome shotgun (WGS) entry which is preliminary data.</text>
</comment>